<proteinExistence type="predicted"/>
<evidence type="ECO:0000256" key="2">
    <source>
        <dbReference type="ARBA" id="ARBA00023315"/>
    </source>
</evidence>
<keyword evidence="1" id="KW-0808">Transferase</keyword>
<reference evidence="5" key="1">
    <citation type="submission" date="2017-09" db="EMBL/GenBank/DDBJ databases">
        <authorList>
            <person name="Varghese N."/>
            <person name="Submissions S."/>
        </authorList>
    </citation>
    <scope>NUCLEOTIDE SEQUENCE [LARGE SCALE GENOMIC DNA]</scope>
    <source>
        <strain evidence="5">USBA 140</strain>
    </source>
</reference>
<evidence type="ECO:0000259" key="3">
    <source>
        <dbReference type="PROSITE" id="PS51186"/>
    </source>
</evidence>
<dbReference type="PANTHER" id="PTHR43420">
    <property type="entry name" value="ACETYLTRANSFERASE"/>
    <property type="match status" value="1"/>
</dbReference>
<dbReference type="Proteomes" id="UP000219621">
    <property type="component" value="Unassembled WGS sequence"/>
</dbReference>
<gene>
    <name evidence="4" type="ORF">SAMN05421508_1174</name>
</gene>
<name>A0A286H0B3_9PROT</name>
<dbReference type="CDD" id="cd04301">
    <property type="entry name" value="NAT_SF"/>
    <property type="match status" value="1"/>
</dbReference>
<dbReference type="SUPFAM" id="SSF55729">
    <property type="entry name" value="Acyl-CoA N-acyltransferases (Nat)"/>
    <property type="match status" value="1"/>
</dbReference>
<evidence type="ECO:0000313" key="4">
    <source>
        <dbReference type="EMBL" id="SOE01215.1"/>
    </source>
</evidence>
<dbReference type="OrthoDB" id="281808at2"/>
<dbReference type="GO" id="GO:0005840">
    <property type="term" value="C:ribosome"/>
    <property type="evidence" value="ECO:0007669"/>
    <property type="project" value="UniProtKB-KW"/>
</dbReference>
<dbReference type="EMBL" id="OCNJ01000017">
    <property type="protein sequence ID" value="SOE01215.1"/>
    <property type="molecule type" value="Genomic_DNA"/>
</dbReference>
<organism evidence="4 5">
    <name type="scientific">Caenispirillum bisanense</name>
    <dbReference type="NCBI Taxonomy" id="414052"/>
    <lineage>
        <taxon>Bacteria</taxon>
        <taxon>Pseudomonadati</taxon>
        <taxon>Pseudomonadota</taxon>
        <taxon>Alphaproteobacteria</taxon>
        <taxon>Rhodospirillales</taxon>
        <taxon>Novispirillaceae</taxon>
        <taxon>Caenispirillum</taxon>
    </lineage>
</organism>
<protein>
    <submittedName>
        <fullName evidence="4">Ribosomal protein S18 acetylase RimI</fullName>
    </submittedName>
</protein>
<dbReference type="PROSITE" id="PS51186">
    <property type="entry name" value="GNAT"/>
    <property type="match status" value="1"/>
</dbReference>
<keyword evidence="5" id="KW-1185">Reference proteome</keyword>
<dbReference type="Pfam" id="PF00583">
    <property type="entry name" value="Acetyltransf_1"/>
    <property type="match status" value="1"/>
</dbReference>
<sequence length="164" mass="17325">MIGLRAVRPEDADAVRALVARGILAAYAPFSPEVRRLAARDGTAALVGADVAFAGAWIAVEQGAEAVPLGVVWTSGNLLRELFVDPPAQGRGLGRLLLSVGEREIAARGHARARLDVAAPNARARAFYAAHGWRDSGEAPPGRWDFAMIGMVKALIPADRRDPA</sequence>
<evidence type="ECO:0000256" key="1">
    <source>
        <dbReference type="ARBA" id="ARBA00022679"/>
    </source>
</evidence>
<dbReference type="AlphaFoldDB" id="A0A286H0B3"/>
<keyword evidence="4" id="KW-0687">Ribonucleoprotein</keyword>
<dbReference type="InterPro" id="IPR000182">
    <property type="entry name" value="GNAT_dom"/>
</dbReference>
<evidence type="ECO:0000313" key="5">
    <source>
        <dbReference type="Proteomes" id="UP000219621"/>
    </source>
</evidence>
<dbReference type="Gene3D" id="3.40.630.30">
    <property type="match status" value="1"/>
</dbReference>
<feature type="domain" description="N-acetyltransferase" evidence="3">
    <location>
        <begin position="2"/>
        <end position="156"/>
    </location>
</feature>
<dbReference type="InterPro" id="IPR016181">
    <property type="entry name" value="Acyl_CoA_acyltransferase"/>
</dbReference>
<accession>A0A286H0B3</accession>
<dbReference type="PANTHER" id="PTHR43420:SF47">
    <property type="entry name" value="N-ACETYLTRANSFERASE DOMAIN-CONTAINING PROTEIN"/>
    <property type="match status" value="1"/>
</dbReference>
<keyword evidence="2" id="KW-0012">Acyltransferase</keyword>
<dbReference type="RefSeq" id="WP_141415233.1">
    <property type="nucleotide sequence ID" value="NZ_OCNJ01000017.1"/>
</dbReference>
<dbReference type="InterPro" id="IPR050680">
    <property type="entry name" value="YpeA/RimI_acetyltransf"/>
</dbReference>
<dbReference type="GO" id="GO:0016747">
    <property type="term" value="F:acyltransferase activity, transferring groups other than amino-acyl groups"/>
    <property type="evidence" value="ECO:0007669"/>
    <property type="project" value="InterPro"/>
</dbReference>
<keyword evidence="4" id="KW-0689">Ribosomal protein</keyword>